<feature type="transmembrane region" description="Helical" evidence="8">
    <location>
        <begin position="1058"/>
        <end position="1078"/>
    </location>
</feature>
<keyword evidence="8" id="KW-0472">Membrane</keyword>
<organism evidence="9">
    <name type="scientific">Oryza punctata</name>
    <name type="common">Red rice</name>
    <dbReference type="NCBI Taxonomy" id="4537"/>
    <lineage>
        <taxon>Eukaryota</taxon>
        <taxon>Viridiplantae</taxon>
        <taxon>Streptophyta</taxon>
        <taxon>Embryophyta</taxon>
        <taxon>Tracheophyta</taxon>
        <taxon>Spermatophyta</taxon>
        <taxon>Magnoliopsida</taxon>
        <taxon>Liliopsida</taxon>
        <taxon>Poales</taxon>
        <taxon>Poaceae</taxon>
        <taxon>BOP clade</taxon>
        <taxon>Oryzoideae</taxon>
        <taxon>Oryzeae</taxon>
        <taxon>Oryzinae</taxon>
        <taxon>Oryza</taxon>
    </lineage>
</organism>
<dbReference type="Pfam" id="PF00067">
    <property type="entry name" value="p450"/>
    <property type="match status" value="4"/>
</dbReference>
<reference evidence="9" key="1">
    <citation type="submission" date="2015-04" db="UniProtKB">
        <authorList>
            <consortium name="EnsemblPlants"/>
        </authorList>
    </citation>
    <scope>IDENTIFICATION</scope>
</reference>
<name>A0A0E0JPX5_ORYPU</name>
<evidence type="ECO:0000256" key="4">
    <source>
        <dbReference type="ARBA" id="ARBA00022989"/>
    </source>
</evidence>
<evidence type="ECO:0000313" key="10">
    <source>
        <dbReference type="Proteomes" id="UP000026962"/>
    </source>
</evidence>
<feature type="transmembrane region" description="Helical" evidence="8">
    <location>
        <begin position="536"/>
        <end position="555"/>
    </location>
</feature>
<dbReference type="InterPro" id="IPR017972">
    <property type="entry name" value="Cyt_P450_CS"/>
</dbReference>
<dbReference type="Gene3D" id="1.10.630.10">
    <property type="entry name" value="Cytochrome P450"/>
    <property type="match status" value="4"/>
</dbReference>
<dbReference type="eggNOG" id="KOG0157">
    <property type="taxonomic scope" value="Eukaryota"/>
</dbReference>
<keyword evidence="6 7" id="KW-0408">Iron</keyword>
<keyword evidence="2 8" id="KW-0812">Transmembrane</keyword>
<feature type="transmembrane region" description="Helical" evidence="8">
    <location>
        <begin position="6"/>
        <end position="24"/>
    </location>
</feature>
<evidence type="ECO:0000256" key="6">
    <source>
        <dbReference type="ARBA" id="ARBA00023004"/>
    </source>
</evidence>
<dbReference type="InterPro" id="IPR002401">
    <property type="entry name" value="Cyt_P450_E_grp-I"/>
</dbReference>
<evidence type="ECO:0008006" key="11">
    <source>
        <dbReference type="Google" id="ProtNLM"/>
    </source>
</evidence>
<keyword evidence="7" id="KW-0349">Heme</keyword>
<dbReference type="HOGENOM" id="CLU_000757_0_0_1"/>
<dbReference type="GO" id="GO:0004497">
    <property type="term" value="F:monooxygenase activity"/>
    <property type="evidence" value="ECO:0007669"/>
    <property type="project" value="InterPro"/>
</dbReference>
<keyword evidence="3 7" id="KW-0479">Metal-binding</keyword>
<evidence type="ECO:0000256" key="3">
    <source>
        <dbReference type="ARBA" id="ARBA00022723"/>
    </source>
</evidence>
<reference evidence="9" key="2">
    <citation type="submission" date="2018-05" db="EMBL/GenBank/DDBJ databases">
        <title>OpunRS2 (Oryza punctata Reference Sequence Version 2).</title>
        <authorList>
            <person name="Zhang J."/>
            <person name="Kudrna D."/>
            <person name="Lee S."/>
            <person name="Talag J."/>
            <person name="Welchert J."/>
            <person name="Wing R.A."/>
        </authorList>
    </citation>
    <scope>NUCLEOTIDE SEQUENCE [LARGE SCALE GENOMIC DNA]</scope>
</reference>
<accession>A0A0E0JPX5</accession>
<proteinExistence type="inferred from homology"/>
<sequence>MEFSSSSTPLFLLLSVLPLLYFLYLRHDPKKQPRAHGLKSYPVVGTLPHFTKNKDRFLEFTAEIMKRSPTHTMSFKALGLTGGVITANPANVEYTLKTNFGNYPKGELAVSMLEDFLGHGIFNSDGEQWLWQRKAASYEFNKRSLRNFVVDTVRSEVVERLLPLLERAERDCRTLDMQDVLERFAFDNICHVAFDEDPACLTEDSMASPQSAEFMRAFNDAQNGVMDRFMSPVKSLWRFKRLFDMEPERRMREALATIHGFAERIVRERRERGEAGLARSDDFLSRFAAGGEHSDESLRDVVTNFLLAGRDTTSSALTWFFWLLSGRPNVEDKIVREIRAVRRTSDGTGDATFSFDELRDMQYLHAAITESMRLYPPVAMDTHSCKEDDFLPDGTFVGKGWFVSYCAYAMARVEDIWGANCEEFRPERWLDEAGAFRPESPFKYPIFHAGPRMCLGKEMAYIQMKSIVASVLERFSLRYAGGEGHPGLVLWVTLRMKGGLPMQVTTRDHLCASHKPNAKSSSQTHSRAMKFSSTSTPLFIILLPFLPLLYFLYLYQDTKKQLGSNGLKSYPVVGTLPHFAKNRHRFLEWSTDVMKRSPTHTMTFKALGLTGGVITANVANVEHILKTNFSNYPKGELSVSLLEDLLGHGIFNSDGEQWLWQRKAASYEFNQRSLRSFVVDTVRFEVVERLLPLLERARRDGRTLDVQDMLERFAFDNICHVAFDEDPACLAEDSMVSSQSVEFMRACSDAQNAIIARFMSPVKSLWRVKRLFNLDPERRMRDALTTIHGYANRIVRERRERGEAGLARSDDFLSRFAVGGEHSDESLRDVVTNFLIAGRDTTSSALTWFFWLVSSRPDVEDKIVREIRAVRSASSSGGTSGATFSFDVLRDMHYLHAAITESMRLYPPVHLDTQSCKEDDILPDGTFVGKGWLVTYCAYAMGRVEDIWGADCEEFRPERWLDEAGVFRPENPFKYPIFHAGPRMCLGKEMAYIQMKSIVACVLEQFSLRYAGGEGHPGFVLWSTLRMERGLPMQNKAGAATKTKQKDRLAVAMEVSSISAFPLLILLAFLPLLYFLYLHQDPKKQPRIHGLKSYPVVGTLPHIIKNKHRFLKWSTGVMKRSPTNTMSYKALGLTGGVITANPANVEHILKTNFDNYPKGKVAVSMLEDFLGHGIFNSDGEQWLWQRKAASYEFNQRSLRSFVVDTVRFEVVDRLLPLLEQAGLDGRTLDLQDVLERFAFDNICRVAFDEDPACLTKESMAAPQSGEFMRAFNDAQNVTLARFNSPAKSLWRVKKLFNMEPERRMREALATIHGFAERIVRERRERGEAGLERSDDFLSRFAASGERSDESLRDVVTNFVLAGRDTTSSALTWFFWIVSCRSDVEDRVVREIRAVRASSGRSTDATFSFDELREMHYLHAAISESMRLYPPVAMDTHSCKEDDFLPDGTFVGKGWLVTYCAYAMGRIEDIWGADCEEYRPERWLDEAGVFRPESTFKYPVFNAGPRMCIGKEMAYIQMKSIVACVLEKFSLRYASDVNGRPRSVVSLTLRMKGGLPMKVAIRSGTPIQNQKIHLFSQELAPVDRKSQAKNHLTVSMELSSTSASLFLILSLLPLLYFLYLHQDPKKQPRAHGLKSYPFVGTLPHFIKNKNHFLEWSAGVLKRSPTHTMSFKALGLTGGAFTANPANVEHMLKTNFGNYVKGEVIITMLEDFLGHGIFNSDGEQWLWQRKAASYEFSKRALRNFVVDNVQFEVIERLLPLLERAGRDGRTLDDPACLAEDSVASPHIAEFMRACNDAQNAILARFNSPIKSLWRVKRLFNIEPERRLREALATIHGYTDRIIRERRERGEDGLACGDDFLSRFAAGDRHSDESLHDVITNLVLAGRETTASALTWFFWLVSGRPDVEGKILREIRAVRRGSSSNGVTSGAAFSLHELRDMHYLHAAITESMRLYPPVSLDTYVCKKEDFLPDGTFVGKGWQVTYCAYAMARVEDIWGADCEEFRPERWLDEAGVFRPESSFKYPVFHGGPRMCLGKEIAYIQMKSIVSCVFERFTLRYTGGEGHPGLITSLALRMEGGLPMQVLLTNRGQAVSC</sequence>
<dbReference type="GO" id="GO:0005506">
    <property type="term" value="F:iron ion binding"/>
    <property type="evidence" value="ECO:0007669"/>
    <property type="project" value="InterPro"/>
</dbReference>
<comment type="similarity">
    <text evidence="1">Belongs to the cytochrome P450 family.</text>
</comment>
<evidence type="ECO:0000313" key="9">
    <source>
        <dbReference type="EnsemblPlants" id="OPUNC01G33260.1"/>
    </source>
</evidence>
<dbReference type="PANTHER" id="PTHR24296">
    <property type="entry name" value="CYTOCHROME P450"/>
    <property type="match status" value="1"/>
</dbReference>
<feature type="binding site" description="axial binding residue" evidence="7">
    <location>
        <position position="454"/>
    </location>
    <ligand>
        <name>heme</name>
        <dbReference type="ChEBI" id="CHEBI:30413"/>
    </ligand>
    <ligandPart>
        <name>Fe</name>
        <dbReference type="ChEBI" id="CHEBI:18248"/>
    </ligandPart>
</feature>
<evidence type="ECO:0000256" key="1">
    <source>
        <dbReference type="ARBA" id="ARBA00010617"/>
    </source>
</evidence>
<protein>
    <recommendedName>
        <fullName evidence="11">Cytochrome P450</fullName>
    </recommendedName>
</protein>
<dbReference type="GO" id="GO:0006629">
    <property type="term" value="P:lipid metabolic process"/>
    <property type="evidence" value="ECO:0007669"/>
    <property type="project" value="UniProtKB-ARBA"/>
</dbReference>
<dbReference type="PRINTS" id="PR00463">
    <property type="entry name" value="EP450I"/>
</dbReference>
<dbReference type="EnsemblPlants" id="OPUNC01G33260.1">
    <property type="protein sequence ID" value="OPUNC01G33260.1"/>
    <property type="gene ID" value="OPUNC01G33260"/>
</dbReference>
<dbReference type="PROSITE" id="PS00086">
    <property type="entry name" value="CYTOCHROME_P450"/>
    <property type="match status" value="4"/>
</dbReference>
<dbReference type="Proteomes" id="UP000026962">
    <property type="component" value="Chromosome 1"/>
</dbReference>
<dbReference type="CDD" id="cd11064">
    <property type="entry name" value="CYP86A"/>
    <property type="match status" value="4"/>
</dbReference>
<dbReference type="InterPro" id="IPR036396">
    <property type="entry name" value="Cyt_P450_sf"/>
</dbReference>
<evidence type="ECO:0000256" key="5">
    <source>
        <dbReference type="ARBA" id="ARBA00023002"/>
    </source>
</evidence>
<dbReference type="SUPFAM" id="SSF48264">
    <property type="entry name" value="Cytochrome P450"/>
    <property type="match status" value="4"/>
</dbReference>
<dbReference type="InterPro" id="IPR001128">
    <property type="entry name" value="Cyt_P450"/>
</dbReference>
<keyword evidence="5" id="KW-0560">Oxidoreductase</keyword>
<dbReference type="OMA" id="PMQHLRQ"/>
<comment type="cofactor">
    <cofactor evidence="7">
        <name>heme</name>
        <dbReference type="ChEBI" id="CHEBI:30413"/>
    </cofactor>
</comment>
<evidence type="ECO:0000256" key="2">
    <source>
        <dbReference type="ARBA" id="ARBA00022692"/>
    </source>
</evidence>
<dbReference type="STRING" id="4537.A0A0E0JPX5"/>
<dbReference type="GO" id="GO:0020037">
    <property type="term" value="F:heme binding"/>
    <property type="evidence" value="ECO:0007669"/>
    <property type="project" value="InterPro"/>
</dbReference>
<dbReference type="Gramene" id="OPUNC01G33260.1">
    <property type="protein sequence ID" value="OPUNC01G33260.1"/>
    <property type="gene ID" value="OPUNC01G33260"/>
</dbReference>
<dbReference type="GO" id="GO:0016705">
    <property type="term" value="F:oxidoreductase activity, acting on paired donors, with incorporation or reduction of molecular oxygen"/>
    <property type="evidence" value="ECO:0007669"/>
    <property type="project" value="InterPro"/>
</dbReference>
<keyword evidence="10" id="KW-1185">Reference proteome</keyword>
<keyword evidence="4 8" id="KW-1133">Transmembrane helix</keyword>
<evidence type="ECO:0000256" key="8">
    <source>
        <dbReference type="SAM" id="Phobius"/>
    </source>
</evidence>
<evidence type="ECO:0000256" key="7">
    <source>
        <dbReference type="PIRSR" id="PIRSR602401-1"/>
    </source>
</evidence>
<dbReference type="PRINTS" id="PR00385">
    <property type="entry name" value="P450"/>
</dbReference>